<proteinExistence type="predicted"/>
<evidence type="ECO:0000313" key="1">
    <source>
        <dbReference type="Ensembl" id="ENSCAFP00020011478.1"/>
    </source>
</evidence>
<sequence>MNTMAELSPTAGESNYSQDIQVDEKLVPKKGLSLCSTRYGIALIIHVCNFIAAAQSTVINITMVAMVNTTDHQFQFNGSTEQLPGGPNNAPDSLPAEVAIAQVLPASGTKHIKSSSRGYHKGTSIGKKLCSHLRQAN</sequence>
<reference evidence="1" key="1">
    <citation type="submission" date="2025-08" db="UniProtKB">
        <authorList>
            <consortium name="Ensembl"/>
        </authorList>
    </citation>
    <scope>IDENTIFICATION</scope>
</reference>
<dbReference type="GeneTree" id="ENSGT00940000162523"/>
<protein>
    <submittedName>
        <fullName evidence="1">Solute carrier family 17 member 3</fullName>
    </submittedName>
</protein>
<organism evidence="1 2">
    <name type="scientific">Canis lupus dingo</name>
    <name type="common">dingo</name>
    <dbReference type="NCBI Taxonomy" id="286419"/>
    <lineage>
        <taxon>Eukaryota</taxon>
        <taxon>Metazoa</taxon>
        <taxon>Chordata</taxon>
        <taxon>Craniata</taxon>
        <taxon>Vertebrata</taxon>
        <taxon>Euteleostomi</taxon>
        <taxon>Mammalia</taxon>
        <taxon>Eutheria</taxon>
        <taxon>Laurasiatheria</taxon>
        <taxon>Carnivora</taxon>
        <taxon>Caniformia</taxon>
        <taxon>Canidae</taxon>
        <taxon>Canis</taxon>
    </lineage>
</organism>
<reference evidence="1" key="2">
    <citation type="submission" date="2025-09" db="UniProtKB">
        <authorList>
            <consortium name="Ensembl"/>
        </authorList>
    </citation>
    <scope>IDENTIFICATION</scope>
</reference>
<evidence type="ECO:0000313" key="2">
    <source>
        <dbReference type="Proteomes" id="UP000694391"/>
    </source>
</evidence>
<dbReference type="Proteomes" id="UP000694391">
    <property type="component" value="Unplaced"/>
</dbReference>
<accession>A0A8C0QY59</accession>
<gene>
    <name evidence="1" type="primary">SLC17A3</name>
</gene>
<dbReference type="AlphaFoldDB" id="A0A8C0QY59"/>
<keyword evidence="2" id="KW-1185">Reference proteome</keyword>
<dbReference type="Ensembl" id="ENSCAFT00020013271.1">
    <property type="protein sequence ID" value="ENSCAFP00020011478.1"/>
    <property type="gene ID" value="ENSCAFG00020009245.1"/>
</dbReference>
<name>A0A8C0QY59_CANLU</name>